<proteinExistence type="inferred from homology"/>
<evidence type="ECO:0000313" key="3">
    <source>
        <dbReference type="EMBL" id="GIF01303.1"/>
    </source>
</evidence>
<reference evidence="3" key="1">
    <citation type="submission" date="2021-01" db="EMBL/GenBank/DDBJ databases">
        <title>Whole genome shotgun sequence of Actinoplanes rishiriensis NBRC 108556.</title>
        <authorList>
            <person name="Komaki H."/>
            <person name="Tamura T."/>
        </authorList>
    </citation>
    <scope>NUCLEOTIDE SEQUENCE</scope>
    <source>
        <strain evidence="3">NBRC 108556</strain>
    </source>
</reference>
<feature type="chain" id="PRO_5036880778" evidence="2">
    <location>
        <begin position="24"/>
        <end position="295"/>
    </location>
</feature>
<comment type="caution">
    <text evidence="3">The sequence shown here is derived from an EMBL/GenBank/DDBJ whole genome shotgun (WGS) entry which is preliminary data.</text>
</comment>
<dbReference type="EMBL" id="BOMV01000101">
    <property type="protein sequence ID" value="GIF01303.1"/>
    <property type="molecule type" value="Genomic_DNA"/>
</dbReference>
<dbReference type="PANTHER" id="PTHR36842:SF1">
    <property type="entry name" value="PROTEIN TOLB"/>
    <property type="match status" value="1"/>
</dbReference>
<evidence type="ECO:0000256" key="2">
    <source>
        <dbReference type="SAM" id="SignalP"/>
    </source>
</evidence>
<evidence type="ECO:0000313" key="4">
    <source>
        <dbReference type="Proteomes" id="UP000636960"/>
    </source>
</evidence>
<dbReference type="PROSITE" id="PS51318">
    <property type="entry name" value="TAT"/>
    <property type="match status" value="1"/>
</dbReference>
<dbReference type="Gene3D" id="2.120.10.30">
    <property type="entry name" value="TolB, C-terminal domain"/>
    <property type="match status" value="2"/>
</dbReference>
<sequence>MNRRQRAIALAALAGLLAVTAGAATPAAAGARPAPGGRILYLEFDGSSAGFGALKSVRPDGRGGQDFGRQLFWGSSPDYSPDGARIAYIQEWSIRSMAADGTDDRWLVDGGSVPAFPRWSPDGRWIAAESGGAIVAVHRDGYAAGWVNLTNVYDDLVPAWGPAGRRFATATMLGIRTYHADGTSARELAALPGAYRLDWSPDGRSIAVEALGDLWLVAASSGAVRRLTNTPRVQETSPVWSPDGRWLAYGRGPGAHDPDFPGVTTDPVIWLMRRDGSHRHSTAVPGIPSSWRPAV</sequence>
<accession>A0A919N2Q1</accession>
<dbReference type="InterPro" id="IPR011042">
    <property type="entry name" value="6-blade_b-propeller_TolB-like"/>
</dbReference>
<dbReference type="Pfam" id="PF07676">
    <property type="entry name" value="PD40"/>
    <property type="match status" value="2"/>
</dbReference>
<dbReference type="Proteomes" id="UP000636960">
    <property type="component" value="Unassembled WGS sequence"/>
</dbReference>
<dbReference type="PANTHER" id="PTHR36842">
    <property type="entry name" value="PROTEIN TOLB HOMOLOG"/>
    <property type="match status" value="1"/>
</dbReference>
<protein>
    <submittedName>
        <fullName evidence="3">Uncharacterized protein</fullName>
    </submittedName>
</protein>
<dbReference type="InterPro" id="IPR011659">
    <property type="entry name" value="WD40"/>
</dbReference>
<keyword evidence="4" id="KW-1185">Reference proteome</keyword>
<gene>
    <name evidence="3" type="ORF">Ari01nite_87670</name>
</gene>
<comment type="similarity">
    <text evidence="1">Belongs to the TolB family.</text>
</comment>
<organism evidence="3 4">
    <name type="scientific">Paractinoplanes rishiriensis</name>
    <dbReference type="NCBI Taxonomy" id="1050105"/>
    <lineage>
        <taxon>Bacteria</taxon>
        <taxon>Bacillati</taxon>
        <taxon>Actinomycetota</taxon>
        <taxon>Actinomycetes</taxon>
        <taxon>Micromonosporales</taxon>
        <taxon>Micromonosporaceae</taxon>
        <taxon>Paractinoplanes</taxon>
    </lineage>
</organism>
<name>A0A919N2Q1_9ACTN</name>
<evidence type="ECO:0000256" key="1">
    <source>
        <dbReference type="ARBA" id="ARBA00009820"/>
    </source>
</evidence>
<dbReference type="RefSeq" id="WP_203789949.1">
    <property type="nucleotide sequence ID" value="NZ_BOMV01000101.1"/>
</dbReference>
<keyword evidence="2" id="KW-0732">Signal</keyword>
<dbReference type="AlphaFoldDB" id="A0A919N2Q1"/>
<feature type="signal peptide" evidence="2">
    <location>
        <begin position="1"/>
        <end position="23"/>
    </location>
</feature>
<dbReference type="InterPro" id="IPR006311">
    <property type="entry name" value="TAT_signal"/>
</dbReference>
<dbReference type="SUPFAM" id="SSF69304">
    <property type="entry name" value="Tricorn protease N-terminal domain"/>
    <property type="match status" value="1"/>
</dbReference>